<organism evidence="3 4">
    <name type="scientific">Prunus yedoensis var. nudiflora</name>
    <dbReference type="NCBI Taxonomy" id="2094558"/>
    <lineage>
        <taxon>Eukaryota</taxon>
        <taxon>Viridiplantae</taxon>
        <taxon>Streptophyta</taxon>
        <taxon>Embryophyta</taxon>
        <taxon>Tracheophyta</taxon>
        <taxon>Spermatophyta</taxon>
        <taxon>Magnoliopsida</taxon>
        <taxon>eudicotyledons</taxon>
        <taxon>Gunneridae</taxon>
        <taxon>Pentapetalae</taxon>
        <taxon>rosids</taxon>
        <taxon>fabids</taxon>
        <taxon>Rosales</taxon>
        <taxon>Rosaceae</taxon>
        <taxon>Amygdaloideae</taxon>
        <taxon>Amygdaleae</taxon>
        <taxon>Prunus</taxon>
    </lineage>
</organism>
<evidence type="ECO:0000256" key="1">
    <source>
        <dbReference type="SAM" id="SignalP"/>
    </source>
</evidence>
<proteinExistence type="predicted"/>
<accession>A0A314ZUC7</accession>
<evidence type="ECO:0000313" key="4">
    <source>
        <dbReference type="Proteomes" id="UP000250321"/>
    </source>
</evidence>
<dbReference type="PANTHER" id="PTHR47281:SF1">
    <property type="entry name" value="OS09G0557700 PROTEIN"/>
    <property type="match status" value="1"/>
</dbReference>
<dbReference type="EMBL" id="PJQY01000021">
    <property type="protein sequence ID" value="PQQ21044.1"/>
    <property type="molecule type" value="Genomic_DNA"/>
</dbReference>
<comment type="caution">
    <text evidence="3">The sequence shown here is derived from an EMBL/GenBank/DDBJ whole genome shotgun (WGS) entry which is preliminary data.</text>
</comment>
<feature type="domain" description="DM13" evidence="2">
    <location>
        <begin position="35"/>
        <end position="157"/>
    </location>
</feature>
<feature type="chain" id="PRO_5016446991" evidence="1">
    <location>
        <begin position="23"/>
        <end position="176"/>
    </location>
</feature>
<keyword evidence="4" id="KW-1185">Reference proteome</keyword>
<protein>
    <submittedName>
        <fullName evidence="3">Cytochrome b561 DM13 and DOMON domain-containing protein</fullName>
    </submittedName>
</protein>
<dbReference type="STRING" id="2094558.A0A314ZUC7"/>
<keyword evidence="1" id="KW-0732">Signal</keyword>
<sequence>MPRKPNILGFLFSLFFLTFCHADPGSNCPKTSPLVNSESEFKMVQHQLRGSIKIIDDCSFKVSDFDMLPGSDVHWWGARSRFHQPQRRLRSLRSETQRDLQKRELYCAFEGQCHLGSDPGPRRVGQPHRLRLRTRESRRFQKWVVRPGSFTVAVQRNRFGERDGTVPHRADYVGEL</sequence>
<feature type="signal peptide" evidence="1">
    <location>
        <begin position="1"/>
        <end position="22"/>
    </location>
</feature>
<dbReference type="Pfam" id="PF10517">
    <property type="entry name" value="DM13"/>
    <property type="match status" value="1"/>
</dbReference>
<gene>
    <name evidence="3" type="ORF">Pyn_08726</name>
</gene>
<dbReference type="InterPro" id="IPR045879">
    <property type="entry name" value="B561A"/>
</dbReference>
<evidence type="ECO:0000313" key="3">
    <source>
        <dbReference type="EMBL" id="PQQ21044.1"/>
    </source>
</evidence>
<dbReference type="PROSITE" id="PS51549">
    <property type="entry name" value="DM13"/>
    <property type="match status" value="1"/>
</dbReference>
<name>A0A314ZUC7_PRUYE</name>
<dbReference type="InterPro" id="IPR019545">
    <property type="entry name" value="DM13_domain"/>
</dbReference>
<dbReference type="Proteomes" id="UP000250321">
    <property type="component" value="Unassembled WGS sequence"/>
</dbReference>
<dbReference type="OrthoDB" id="507900at2759"/>
<dbReference type="AlphaFoldDB" id="A0A314ZUC7"/>
<dbReference type="PANTHER" id="PTHR47281">
    <property type="entry name" value="OS09G0557700 PROTEIN"/>
    <property type="match status" value="1"/>
</dbReference>
<evidence type="ECO:0000259" key="2">
    <source>
        <dbReference type="PROSITE" id="PS51549"/>
    </source>
</evidence>
<reference evidence="3 4" key="1">
    <citation type="submission" date="2018-02" db="EMBL/GenBank/DDBJ databases">
        <title>Draft genome of wild Prunus yedoensis var. nudiflora.</title>
        <authorList>
            <person name="Baek S."/>
            <person name="Kim J.-H."/>
            <person name="Choi K."/>
            <person name="Kim G.-B."/>
            <person name="Cho A."/>
            <person name="Jang H."/>
            <person name="Shin C.-H."/>
            <person name="Yu H.-J."/>
            <person name="Mun J.-H."/>
        </authorList>
    </citation>
    <scope>NUCLEOTIDE SEQUENCE [LARGE SCALE GENOMIC DNA]</scope>
    <source>
        <strain evidence="4">cv. Jeju island</strain>
        <tissue evidence="3">Leaf</tissue>
    </source>
</reference>